<dbReference type="InterPro" id="IPR006145">
    <property type="entry name" value="PsdUridine_synth_RsuA/RluA"/>
</dbReference>
<comment type="function">
    <text evidence="6">Pseudouridylate synthase responsible for the pseudouridine-2819 formation in mitochondrial 21S rRNA. May modulate the efficiency or the fidelity of the mitochondrial translation machinery.</text>
</comment>
<dbReference type="Gene3D" id="3.30.2350.10">
    <property type="entry name" value="Pseudouridine synthase"/>
    <property type="match status" value="1"/>
</dbReference>
<dbReference type="EC" id="5.4.99.43" evidence="7"/>
<comment type="caution">
    <text evidence="13">The sequence shown here is derived from an EMBL/GenBank/DDBJ whole genome shotgun (WGS) entry which is preliminary data.</text>
</comment>
<evidence type="ECO:0000256" key="11">
    <source>
        <dbReference type="ARBA" id="ARBA00042700"/>
    </source>
</evidence>
<evidence type="ECO:0000256" key="5">
    <source>
        <dbReference type="ARBA" id="ARBA00036927"/>
    </source>
</evidence>
<dbReference type="OrthoDB" id="428658at2759"/>
<dbReference type="CDD" id="cd02869">
    <property type="entry name" value="PseudoU_synth_RluA_like"/>
    <property type="match status" value="1"/>
</dbReference>
<dbReference type="SUPFAM" id="SSF55120">
    <property type="entry name" value="Pseudouridine synthase"/>
    <property type="match status" value="1"/>
</dbReference>
<dbReference type="AlphaFoldDB" id="A0A1Q2ZWQ3"/>
<protein>
    <recommendedName>
        <fullName evidence="8">21S rRNA pseudouridine(2819) synthase</fullName>
        <ecNumber evidence="7">5.4.99.43</ecNumber>
    </recommendedName>
    <alternativeName>
        <fullName evidence="10">Pseudouridine synthase 5</fullName>
    </alternativeName>
    <alternativeName>
        <fullName evidence="9">Pseudouridylate synthase PUS5</fullName>
    </alternativeName>
    <alternativeName>
        <fullName evidence="11">Uracil hydrolyase PUS5</fullName>
    </alternativeName>
</protein>
<dbReference type="GO" id="GO:0004730">
    <property type="term" value="F:pseudouridylate synthase activity"/>
    <property type="evidence" value="ECO:0007669"/>
    <property type="project" value="EnsemblFungi"/>
</dbReference>
<evidence type="ECO:0000256" key="3">
    <source>
        <dbReference type="ARBA" id="ARBA00023128"/>
    </source>
</evidence>
<comment type="catalytic activity">
    <reaction evidence="5">
        <text>uridine(2819) in 21S rRNA = pseudouridine(2819) in 21S rRNA</text>
        <dbReference type="Rhea" id="RHEA:42556"/>
        <dbReference type="Rhea" id="RHEA-COMP:10113"/>
        <dbReference type="Rhea" id="RHEA-COMP:10114"/>
        <dbReference type="ChEBI" id="CHEBI:65314"/>
        <dbReference type="ChEBI" id="CHEBI:65315"/>
        <dbReference type="EC" id="5.4.99.43"/>
    </reaction>
</comment>
<evidence type="ECO:0000256" key="2">
    <source>
        <dbReference type="ARBA" id="ARBA00010876"/>
    </source>
</evidence>
<dbReference type="EMBL" id="BDGX01000009">
    <property type="protein sequence ID" value="GAV47869.1"/>
    <property type="molecule type" value="Genomic_DNA"/>
</dbReference>
<dbReference type="PANTHER" id="PTHR21600">
    <property type="entry name" value="MITOCHONDRIAL RNA PSEUDOURIDINE SYNTHASE"/>
    <property type="match status" value="1"/>
</dbReference>
<comment type="similarity">
    <text evidence="2">Belongs to the pseudouridine synthase RluA family.</text>
</comment>
<evidence type="ECO:0000256" key="1">
    <source>
        <dbReference type="ARBA" id="ARBA00004173"/>
    </source>
</evidence>
<keyword evidence="3" id="KW-0496">Mitochondrion</keyword>
<evidence type="ECO:0000313" key="14">
    <source>
        <dbReference type="Proteomes" id="UP000187013"/>
    </source>
</evidence>
<evidence type="ECO:0000256" key="9">
    <source>
        <dbReference type="ARBA" id="ARBA00041561"/>
    </source>
</evidence>
<dbReference type="GO" id="GO:0003723">
    <property type="term" value="F:RNA binding"/>
    <property type="evidence" value="ECO:0007669"/>
    <property type="project" value="InterPro"/>
</dbReference>
<evidence type="ECO:0000256" key="7">
    <source>
        <dbReference type="ARBA" id="ARBA00038947"/>
    </source>
</evidence>
<evidence type="ECO:0000256" key="8">
    <source>
        <dbReference type="ARBA" id="ARBA00040626"/>
    </source>
</evidence>
<organism evidence="13 14">
    <name type="scientific">Zygosaccharomyces rouxii</name>
    <dbReference type="NCBI Taxonomy" id="4956"/>
    <lineage>
        <taxon>Eukaryota</taxon>
        <taxon>Fungi</taxon>
        <taxon>Dikarya</taxon>
        <taxon>Ascomycota</taxon>
        <taxon>Saccharomycotina</taxon>
        <taxon>Saccharomycetes</taxon>
        <taxon>Saccharomycetales</taxon>
        <taxon>Saccharomycetaceae</taxon>
        <taxon>Zygosaccharomyces</taxon>
    </lineage>
</organism>
<comment type="subcellular location">
    <subcellularLocation>
        <location evidence="1">Mitochondrion</location>
    </subcellularLocation>
</comment>
<feature type="domain" description="Pseudouridine synthase RsuA/RluA-like" evidence="12">
    <location>
        <begin position="14"/>
        <end position="169"/>
    </location>
</feature>
<dbReference type="Proteomes" id="UP000187013">
    <property type="component" value="Unassembled WGS sequence"/>
</dbReference>
<dbReference type="InterPro" id="IPR020103">
    <property type="entry name" value="PsdUridine_synth_cat_dom_sf"/>
</dbReference>
<dbReference type="PROSITE" id="PS01129">
    <property type="entry name" value="PSI_RLU"/>
    <property type="match status" value="1"/>
</dbReference>
<dbReference type="InterPro" id="IPR050188">
    <property type="entry name" value="RluA_PseudoU_synthase"/>
</dbReference>
<evidence type="ECO:0000259" key="12">
    <source>
        <dbReference type="Pfam" id="PF00849"/>
    </source>
</evidence>
<keyword evidence="4" id="KW-0413">Isomerase</keyword>
<dbReference type="GO" id="GO:0000455">
    <property type="term" value="P:enzyme-directed rRNA pseudouridine synthesis"/>
    <property type="evidence" value="ECO:0007669"/>
    <property type="project" value="EnsemblFungi"/>
</dbReference>
<gene>
    <name evidence="13" type="ORF">ZYGR_0I01650</name>
</gene>
<evidence type="ECO:0000256" key="6">
    <source>
        <dbReference type="ARBA" id="ARBA00037513"/>
    </source>
</evidence>
<dbReference type="PANTHER" id="PTHR21600:SF81">
    <property type="entry name" value="21S RRNA PSEUDOURIDINE(2819) SYNTHASE"/>
    <property type="match status" value="1"/>
</dbReference>
<accession>A0A1Q2ZWQ3</accession>
<dbReference type="GO" id="GO:0005739">
    <property type="term" value="C:mitochondrion"/>
    <property type="evidence" value="ECO:0007669"/>
    <property type="project" value="UniProtKB-SubCell"/>
</dbReference>
<dbReference type="InterPro" id="IPR006224">
    <property type="entry name" value="PsdUridine_synth_RluA-like_CS"/>
</dbReference>
<evidence type="ECO:0000256" key="4">
    <source>
        <dbReference type="ARBA" id="ARBA00023235"/>
    </source>
</evidence>
<evidence type="ECO:0000313" key="13">
    <source>
        <dbReference type="EMBL" id="GAV47869.1"/>
    </source>
</evidence>
<dbReference type="eggNOG" id="KOG1919">
    <property type="taxonomic scope" value="Eukaryota"/>
</dbReference>
<name>A0A1Q2ZWQ3_ZYGRO</name>
<dbReference type="OMA" id="CIITKIG"/>
<sequence>MNKPVLKIVHECNNYFLINKPPNVLSQPGNVHRWIYHGLYKNQHVNTPKVLLDELKSQSSTSKRDFDSWRLVHRLDSCVSGGLLVATNKNAAKYFSRNLKEGGNKGYKIDRRYVAMIDNPGKGDPKYLNEYGIIDKMGMVSKYRRFDEKCILVELSTGQKHQIRKHLSHILKQPVLNDVKYGGPLLPHTDPLQIALHAACVKTKIGLQKREHLIPMTFNNNGKLWDRRYLDEKGNFIPEIQKMLLEEWTF</sequence>
<dbReference type="GO" id="GO:0160143">
    <property type="term" value="F:21S rRNA pseudouridine(2819) synthase activity"/>
    <property type="evidence" value="ECO:0007669"/>
    <property type="project" value="UniProtKB-EC"/>
</dbReference>
<proteinExistence type="inferred from homology"/>
<dbReference type="Pfam" id="PF00849">
    <property type="entry name" value="PseudoU_synth_2"/>
    <property type="match status" value="1"/>
</dbReference>
<evidence type="ECO:0000256" key="10">
    <source>
        <dbReference type="ARBA" id="ARBA00041978"/>
    </source>
</evidence>
<reference evidence="13 14" key="1">
    <citation type="submission" date="2016-08" db="EMBL/GenBank/DDBJ databases">
        <title>Draft genome sequence of allopolyploid Zygosaccharomyces rouxii.</title>
        <authorList>
            <person name="Watanabe J."/>
            <person name="Uehara K."/>
            <person name="Mogi Y."/>
            <person name="Tsukioka Y."/>
        </authorList>
    </citation>
    <scope>NUCLEOTIDE SEQUENCE [LARGE SCALE GENOMIC DNA]</scope>
    <source>
        <strain evidence="13 14">NBRC 110957</strain>
    </source>
</reference>